<reference evidence="3" key="1">
    <citation type="submission" date="2017-09" db="EMBL/GenBank/DDBJ databases">
        <title>FDA dAtabase for Regulatory Grade micrObial Sequences (FDA-ARGOS): Supporting development and validation of Infectious Disease Dx tests.</title>
        <authorList>
            <person name="Minogue T."/>
            <person name="Wolcott M."/>
            <person name="Wasieloski L."/>
            <person name="Aguilar W."/>
            <person name="Moore D."/>
            <person name="Tallon L.J."/>
            <person name="Sadzewicz L."/>
            <person name="Ott S."/>
            <person name="Zhao X."/>
            <person name="Nagaraj S."/>
            <person name="Vavikolanu K."/>
            <person name="Aluvathingal J."/>
            <person name="Nadendla S."/>
            <person name="Sichtig H."/>
        </authorList>
    </citation>
    <scope>NUCLEOTIDE SEQUENCE</scope>
    <source>
        <strain evidence="3">FDAARGOS_387</strain>
    </source>
</reference>
<evidence type="ECO:0000313" key="4">
    <source>
        <dbReference type="EMBL" id="VFS49134.1"/>
    </source>
</evidence>
<evidence type="ECO:0000256" key="1">
    <source>
        <dbReference type="SAM" id="SignalP"/>
    </source>
</evidence>
<evidence type="ECO:0000313" key="6">
    <source>
        <dbReference type="Proteomes" id="UP000373449"/>
    </source>
</evidence>
<dbReference type="Pfam" id="PF07007">
    <property type="entry name" value="LprI"/>
    <property type="match status" value="1"/>
</dbReference>
<keyword evidence="5" id="KW-1185">Reference proteome</keyword>
<dbReference type="InterPro" id="IPR052755">
    <property type="entry name" value="Lysozyme_Inhibitor_LprI"/>
</dbReference>
<dbReference type="Proteomes" id="UP000224974">
    <property type="component" value="Unassembled WGS sequence"/>
</dbReference>
<dbReference type="OrthoDB" id="5957809at2"/>
<gene>
    <name evidence="3" type="ORF">CRN84_12610</name>
    <name evidence="4" type="ORF">NCTC12282_03594</name>
</gene>
<reference evidence="4 6" key="3">
    <citation type="submission" date="2019-03" db="EMBL/GenBank/DDBJ databases">
        <authorList>
            <consortium name="Pathogen Informatics"/>
        </authorList>
    </citation>
    <scope>NUCLEOTIDE SEQUENCE [LARGE SCALE GENOMIC DNA]</scope>
    <source>
        <strain evidence="4 6">NCTC12282</strain>
    </source>
</reference>
<feature type="chain" id="PRO_5044065413" evidence="1">
    <location>
        <begin position="22"/>
        <end position="121"/>
    </location>
</feature>
<name>A0A2C6DMW1_9GAMM</name>
<dbReference type="STRING" id="1111728.GCA_000427805_04308"/>
<dbReference type="Gene3D" id="1.20.1270.180">
    <property type="match status" value="1"/>
</dbReference>
<dbReference type="EMBL" id="CAADJA010000002">
    <property type="protein sequence ID" value="VFS49134.1"/>
    <property type="molecule type" value="Genomic_DNA"/>
</dbReference>
<dbReference type="AlphaFoldDB" id="A0A2C6DMW1"/>
<organism evidence="3 5">
    <name type="scientific">Budvicia aquatica</name>
    <dbReference type="NCBI Taxonomy" id="82979"/>
    <lineage>
        <taxon>Bacteria</taxon>
        <taxon>Pseudomonadati</taxon>
        <taxon>Pseudomonadota</taxon>
        <taxon>Gammaproteobacteria</taxon>
        <taxon>Enterobacterales</taxon>
        <taxon>Budviciaceae</taxon>
        <taxon>Budvicia</taxon>
    </lineage>
</organism>
<reference evidence="5" key="2">
    <citation type="submission" date="2017-09" db="EMBL/GenBank/DDBJ databases">
        <title>FDA dAtabase for Regulatory Grade micrObial Sequences (FDA-ARGOS): Supporting development and validation of Infectious Disease Dx tests.</title>
        <authorList>
            <person name="Minogue T."/>
            <person name="Wolcott M."/>
            <person name="Wasieloski L."/>
            <person name="Aguilar W."/>
            <person name="Moore D."/>
            <person name="Tallon L."/>
            <person name="Sadzewicz L."/>
            <person name="Ott S."/>
            <person name="Zhao X."/>
            <person name="Nagaraj S."/>
            <person name="Vavikolanu K."/>
            <person name="Aluvathingal J."/>
            <person name="Nadendla S."/>
            <person name="Sichtig H."/>
        </authorList>
    </citation>
    <scope>NUCLEOTIDE SEQUENCE [LARGE SCALE GENOMIC DNA]</scope>
    <source>
        <strain evidence="5">FDAARGOS_387</strain>
    </source>
</reference>
<accession>A0A2C6DMW1</accession>
<evidence type="ECO:0000313" key="5">
    <source>
        <dbReference type="Proteomes" id="UP000224974"/>
    </source>
</evidence>
<feature type="signal peptide" evidence="1">
    <location>
        <begin position="1"/>
        <end position="21"/>
    </location>
</feature>
<dbReference type="EMBL" id="PDDX01000001">
    <property type="protein sequence ID" value="PHI30124.1"/>
    <property type="molecule type" value="Genomic_DNA"/>
</dbReference>
<keyword evidence="1" id="KW-0732">Signal</keyword>
<sequence>MKKIIFFLISGLMLCPYSSIGAGFNCDIEGKTHVEATICNNSDLSELDSQMSGAYFQLLNTAGVKKSVLKKAQLNWLKSREKRCFGNRELNTSPEQCLFKLYQSRISELLGHPLAGSDLPD</sequence>
<keyword evidence="4" id="KW-0449">Lipoprotein</keyword>
<evidence type="ECO:0000259" key="2">
    <source>
        <dbReference type="Pfam" id="PF07007"/>
    </source>
</evidence>
<dbReference type="RefSeq" id="WP_029095978.1">
    <property type="nucleotide sequence ID" value="NZ_CAADJA010000002.1"/>
</dbReference>
<dbReference type="PANTHER" id="PTHR37549:SF1">
    <property type="entry name" value="LIPOPROTEIN LPRI"/>
    <property type="match status" value="1"/>
</dbReference>
<evidence type="ECO:0000313" key="3">
    <source>
        <dbReference type="EMBL" id="PHI30124.1"/>
    </source>
</evidence>
<feature type="domain" description="Lysozyme inhibitor LprI-like N-terminal" evidence="2">
    <location>
        <begin position="31"/>
        <end position="109"/>
    </location>
</feature>
<dbReference type="InterPro" id="IPR009739">
    <property type="entry name" value="LprI-like_N"/>
</dbReference>
<dbReference type="PANTHER" id="PTHR37549">
    <property type="entry name" value="LIPOPROTEIN LPRI"/>
    <property type="match status" value="1"/>
</dbReference>
<dbReference type="GO" id="GO:0005576">
    <property type="term" value="C:extracellular region"/>
    <property type="evidence" value="ECO:0007669"/>
    <property type="project" value="TreeGrafter"/>
</dbReference>
<dbReference type="Proteomes" id="UP000373449">
    <property type="component" value="Unassembled WGS sequence"/>
</dbReference>
<proteinExistence type="predicted"/>
<protein>
    <submittedName>
        <fullName evidence="3">DUF1311 domain-containing protein</fullName>
    </submittedName>
    <submittedName>
        <fullName evidence="4">Uncharacterized protein conserved in bacteria, putative lipoprotein</fullName>
    </submittedName>
</protein>